<protein>
    <recommendedName>
        <fullName evidence="7">C2H2-type domain-containing protein</fullName>
    </recommendedName>
</protein>
<dbReference type="Gramene" id="Manes.07G043100.4.v8.1">
    <property type="protein sequence ID" value="Manes.07G043100.4.v8.1.CDS"/>
    <property type="gene ID" value="Manes.07G043100.v8.1"/>
</dbReference>
<sequence length="590" mass="65172">MGIMGSFFKFSGHCFDVLAWPLFALVYPLYASIQAIETNSISDTQKLISYWVCFSLILLFENAFSELLECLPWWTYIKVLIVGCLVTPHFEGSLYVYKHIVHPCLSIDLHVLLNELVNVMAVLKQEKVLAEAKNAKDTAGEALQNLTALKPEFEESKGVQKDISSVEMTENQKLALTKQPEFEVSKVVQKDISSMEITKSQESALTKQLQFGQLEPDFTPSGNRTTAPLDFTGTTPTWFAARGLPDVLLPSNNVQNEWTCAVCQVTTPSEADLISHLHGRRHESACEKLKAYNQTSKSKVSSASAMENANAAESRGNSPDTKQTHKPWTCATCHVTTTNKADLVSHFQGSRHKDALEKLTAKFQTSENKTHSALAAIAGDVPNIPWTCAVCQVTTTSEADLISHLHGRRHESACEKLKAYNQTSKRKVSSASAMENANAAESRGNSPDTKQTHKPWTCATCHVTTTNKADLVSHFQGLRHEDALEKLKAKFQTSEDKTNSALAAIAGRDVPNIPWTCAVCQLKITNLASLVSHLEGRRHEDACNSYQAKIKSIKSWWCTICNISCSSEGNMKSHLMGSKHLTNARAQQQT</sequence>
<feature type="domain" description="U1-type" evidence="4">
    <location>
        <begin position="553"/>
        <end position="587"/>
    </location>
</feature>
<dbReference type="Proteomes" id="UP000091857">
    <property type="component" value="Chromosome 7"/>
</dbReference>
<feature type="compositionally biased region" description="Low complexity" evidence="2">
    <location>
        <begin position="301"/>
        <end position="314"/>
    </location>
</feature>
<feature type="domain" description="U1-type" evidence="4">
    <location>
        <begin position="453"/>
        <end position="487"/>
    </location>
</feature>
<dbReference type="SUPFAM" id="SSF57667">
    <property type="entry name" value="beta-beta-alpha zinc fingers"/>
    <property type="match status" value="6"/>
</dbReference>
<feature type="domain" description="U1-type" evidence="4">
    <location>
        <begin position="383"/>
        <end position="417"/>
    </location>
</feature>
<feature type="domain" description="C2H2-type" evidence="3">
    <location>
        <begin position="328"/>
        <end position="352"/>
    </location>
</feature>
<dbReference type="Pfam" id="PF03134">
    <property type="entry name" value="TB2_DP1_HVA22"/>
    <property type="match status" value="1"/>
</dbReference>
<dbReference type="SMART" id="SM00451">
    <property type="entry name" value="ZnF_U1"/>
    <property type="match status" value="6"/>
</dbReference>
<dbReference type="GO" id="GO:0008270">
    <property type="term" value="F:zinc ion binding"/>
    <property type="evidence" value="ECO:0007669"/>
    <property type="project" value="InterPro"/>
</dbReference>
<feature type="domain" description="C2H2-type" evidence="3">
    <location>
        <begin position="515"/>
        <end position="539"/>
    </location>
</feature>
<evidence type="ECO:0000259" key="3">
    <source>
        <dbReference type="SMART" id="SM00355"/>
    </source>
</evidence>
<feature type="region of interest" description="Disordered" evidence="2">
    <location>
        <begin position="297"/>
        <end position="325"/>
    </location>
</feature>
<dbReference type="InterPro" id="IPR003604">
    <property type="entry name" value="Matrin/U1-like-C_Znf_C2H2"/>
</dbReference>
<reference evidence="6" key="1">
    <citation type="journal article" date="2016" name="Nat. Biotechnol.">
        <title>Sequencing wild and cultivated cassava and related species reveals extensive interspecific hybridization and genetic diversity.</title>
        <authorList>
            <person name="Bredeson J.V."/>
            <person name="Lyons J.B."/>
            <person name="Prochnik S.E."/>
            <person name="Wu G.A."/>
            <person name="Ha C.M."/>
            <person name="Edsinger-Gonzales E."/>
            <person name="Grimwood J."/>
            <person name="Schmutz J."/>
            <person name="Rabbi I.Y."/>
            <person name="Egesi C."/>
            <person name="Nauluvula P."/>
            <person name="Lebot V."/>
            <person name="Ndunguru J."/>
            <person name="Mkamilo G."/>
            <person name="Bart R.S."/>
            <person name="Setter T.L."/>
            <person name="Gleadow R.M."/>
            <person name="Kulakow P."/>
            <person name="Ferguson M.E."/>
            <person name="Rounsley S."/>
            <person name="Rokhsar D.S."/>
        </authorList>
    </citation>
    <scope>NUCLEOTIDE SEQUENCE [LARGE SCALE GENOMIC DNA]</scope>
    <source>
        <strain evidence="6">cv. AM560-2</strain>
    </source>
</reference>
<evidence type="ECO:0000313" key="5">
    <source>
        <dbReference type="EMBL" id="OAY45232.1"/>
    </source>
</evidence>
<dbReference type="InterPro" id="IPR013087">
    <property type="entry name" value="Znf_C2H2_type"/>
</dbReference>
<dbReference type="InterPro" id="IPR036236">
    <property type="entry name" value="Znf_C2H2_sf"/>
</dbReference>
<comment type="caution">
    <text evidence="5">The sequence shown here is derived from an EMBL/GenBank/DDBJ whole genome shotgun (WGS) entry which is preliminary data.</text>
</comment>
<dbReference type="Gramene" id="Manes.07G043100.5.v8.1">
    <property type="protein sequence ID" value="Manes.07G043100.5.v8.1.CDS"/>
    <property type="gene ID" value="Manes.07G043100.v8.1"/>
</dbReference>
<feature type="compositionally biased region" description="Low complexity" evidence="2">
    <location>
        <begin position="429"/>
        <end position="442"/>
    </location>
</feature>
<evidence type="ECO:0000256" key="1">
    <source>
        <dbReference type="SAM" id="Coils"/>
    </source>
</evidence>
<dbReference type="Pfam" id="PF12874">
    <property type="entry name" value="zf-met"/>
    <property type="match status" value="6"/>
</dbReference>
<feature type="domain" description="U1-type" evidence="4">
    <location>
        <begin position="255"/>
        <end position="289"/>
    </location>
</feature>
<name>A0A2C9VII5_MANES</name>
<proteinExistence type="predicted"/>
<evidence type="ECO:0000259" key="4">
    <source>
        <dbReference type="SMART" id="SM00451"/>
    </source>
</evidence>
<evidence type="ECO:0008006" key="7">
    <source>
        <dbReference type="Google" id="ProtNLM"/>
    </source>
</evidence>
<dbReference type="SMART" id="SM00355">
    <property type="entry name" value="ZnF_C2H2"/>
    <property type="match status" value="6"/>
</dbReference>
<feature type="region of interest" description="Disordered" evidence="2">
    <location>
        <begin position="425"/>
        <end position="451"/>
    </location>
</feature>
<feature type="domain" description="C2H2-type" evidence="3">
    <location>
        <begin position="556"/>
        <end position="580"/>
    </location>
</feature>
<dbReference type="PANTHER" id="PTHR47487:SF21">
    <property type="entry name" value="C2H2-TYPE DOMAIN-CONTAINING PROTEIN"/>
    <property type="match status" value="1"/>
</dbReference>
<feature type="domain" description="U1-type" evidence="4">
    <location>
        <begin position="325"/>
        <end position="359"/>
    </location>
</feature>
<feature type="domain" description="C2H2-type" evidence="3">
    <location>
        <begin position="258"/>
        <end position="282"/>
    </location>
</feature>
<dbReference type="EMBL" id="CM004393">
    <property type="protein sequence ID" value="OAY45232.1"/>
    <property type="molecule type" value="Genomic_DNA"/>
</dbReference>
<keyword evidence="1" id="KW-0175">Coiled coil</keyword>
<dbReference type="AlphaFoldDB" id="A0A2C9VII5"/>
<gene>
    <name evidence="5" type="ORF">MANES_07G043100v8</name>
</gene>
<evidence type="ECO:0000256" key="2">
    <source>
        <dbReference type="SAM" id="MobiDB-lite"/>
    </source>
</evidence>
<organism evidence="5 6">
    <name type="scientific">Manihot esculenta</name>
    <name type="common">Cassava</name>
    <name type="synonym">Jatropha manihot</name>
    <dbReference type="NCBI Taxonomy" id="3983"/>
    <lineage>
        <taxon>Eukaryota</taxon>
        <taxon>Viridiplantae</taxon>
        <taxon>Streptophyta</taxon>
        <taxon>Embryophyta</taxon>
        <taxon>Tracheophyta</taxon>
        <taxon>Spermatophyta</taxon>
        <taxon>Magnoliopsida</taxon>
        <taxon>eudicotyledons</taxon>
        <taxon>Gunneridae</taxon>
        <taxon>Pentapetalae</taxon>
        <taxon>rosids</taxon>
        <taxon>fabids</taxon>
        <taxon>Malpighiales</taxon>
        <taxon>Euphorbiaceae</taxon>
        <taxon>Crotonoideae</taxon>
        <taxon>Manihoteae</taxon>
        <taxon>Manihot</taxon>
    </lineage>
</organism>
<dbReference type="InterPro" id="IPR004345">
    <property type="entry name" value="TB2_DP1_HVA22"/>
</dbReference>
<feature type="domain" description="U1-type" evidence="4">
    <location>
        <begin position="512"/>
        <end position="546"/>
    </location>
</feature>
<feature type="domain" description="C2H2-type" evidence="3">
    <location>
        <begin position="386"/>
        <end position="410"/>
    </location>
</feature>
<dbReference type="GO" id="GO:0003676">
    <property type="term" value="F:nucleic acid binding"/>
    <property type="evidence" value="ECO:0007669"/>
    <property type="project" value="InterPro"/>
</dbReference>
<dbReference type="PANTHER" id="PTHR47487">
    <property type="entry name" value="OS06G0651300 PROTEIN-RELATED"/>
    <property type="match status" value="1"/>
</dbReference>
<feature type="domain" description="C2H2-type" evidence="3">
    <location>
        <begin position="456"/>
        <end position="480"/>
    </location>
</feature>
<feature type="coiled-coil region" evidence="1">
    <location>
        <begin position="113"/>
        <end position="149"/>
    </location>
</feature>
<dbReference type="Gene3D" id="3.30.160.60">
    <property type="entry name" value="Classic Zinc Finger"/>
    <property type="match status" value="5"/>
</dbReference>
<accession>A0A2C9VII5</accession>
<evidence type="ECO:0000313" key="6">
    <source>
        <dbReference type="Proteomes" id="UP000091857"/>
    </source>
</evidence>
<keyword evidence="6" id="KW-1185">Reference proteome</keyword>